<evidence type="ECO:0000313" key="2">
    <source>
        <dbReference type="EMBL" id="MBA8853355.1"/>
    </source>
</evidence>
<dbReference type="Proteomes" id="UP000578622">
    <property type="component" value="Unassembled WGS sequence"/>
</dbReference>
<protein>
    <submittedName>
        <fullName evidence="2">DNA-binding MarR family transcriptional regulator</fullName>
    </submittedName>
</protein>
<dbReference type="EMBL" id="JACGXG010000010">
    <property type="protein sequence ID" value="MBA8853355.1"/>
    <property type="molecule type" value="Genomic_DNA"/>
</dbReference>
<gene>
    <name evidence="2" type="ORF">FHW20_004335</name>
</gene>
<organism evidence="2 3">
    <name type="scientific">Brucella intermedia</name>
    <dbReference type="NCBI Taxonomy" id="94625"/>
    <lineage>
        <taxon>Bacteria</taxon>
        <taxon>Pseudomonadati</taxon>
        <taxon>Pseudomonadota</taxon>
        <taxon>Alphaproteobacteria</taxon>
        <taxon>Hyphomicrobiales</taxon>
        <taxon>Brucellaceae</taxon>
        <taxon>Brucella/Ochrobactrum group</taxon>
        <taxon>Brucella</taxon>
    </lineage>
</organism>
<evidence type="ECO:0000259" key="1">
    <source>
        <dbReference type="PROSITE" id="PS50995"/>
    </source>
</evidence>
<comment type="caution">
    <text evidence="2">The sequence shown here is derived from an EMBL/GenBank/DDBJ whole genome shotgun (WGS) entry which is preliminary data.</text>
</comment>
<feature type="domain" description="HTH marR-type" evidence="1">
    <location>
        <begin position="1"/>
        <end position="87"/>
    </location>
</feature>
<dbReference type="PROSITE" id="PS50995">
    <property type="entry name" value="HTH_MARR_2"/>
    <property type="match status" value="1"/>
</dbReference>
<dbReference type="InterPro" id="IPR000835">
    <property type="entry name" value="HTH_MarR-typ"/>
</dbReference>
<sequence>MSLTELGRAAELDRSTIGRNVRVLERMALVETGRGQEDHREAVVSLTAHGEETLGSAAPLWEDCQRKMEALLGPIKITALHDILRSI</sequence>
<evidence type="ECO:0000313" key="3">
    <source>
        <dbReference type="Proteomes" id="UP000578622"/>
    </source>
</evidence>
<dbReference type="InterPro" id="IPR036390">
    <property type="entry name" value="WH_DNA-bd_sf"/>
</dbReference>
<dbReference type="SUPFAM" id="SSF46785">
    <property type="entry name" value="Winged helix' DNA-binding domain"/>
    <property type="match status" value="1"/>
</dbReference>
<dbReference type="GO" id="GO:0003677">
    <property type="term" value="F:DNA binding"/>
    <property type="evidence" value="ECO:0007669"/>
    <property type="project" value="UniProtKB-KW"/>
</dbReference>
<keyword evidence="3" id="KW-1185">Reference proteome</keyword>
<dbReference type="Gene3D" id="1.10.10.10">
    <property type="entry name" value="Winged helix-like DNA-binding domain superfamily/Winged helix DNA-binding domain"/>
    <property type="match status" value="1"/>
</dbReference>
<name>A0ABR6AV51_9HYPH</name>
<reference evidence="2 3" key="1">
    <citation type="submission" date="2020-07" db="EMBL/GenBank/DDBJ databases">
        <title>Genomic Encyclopedia of Type Strains, Phase IV (KMG-V): Genome sequencing to study the core and pangenomes of soil and plant-associated prokaryotes.</title>
        <authorList>
            <person name="Whitman W."/>
        </authorList>
    </citation>
    <scope>NUCLEOTIDE SEQUENCE [LARGE SCALE GENOMIC DNA]</scope>
    <source>
        <strain evidence="2 3">RH4WT92</strain>
    </source>
</reference>
<keyword evidence="2" id="KW-0238">DNA-binding</keyword>
<proteinExistence type="predicted"/>
<accession>A0ABR6AV51</accession>
<dbReference type="InterPro" id="IPR036388">
    <property type="entry name" value="WH-like_DNA-bd_sf"/>
</dbReference>